<keyword evidence="3" id="KW-0808">Transferase</keyword>
<dbReference type="Proteomes" id="UP000053051">
    <property type="component" value="Unassembled WGS sequence"/>
</dbReference>
<dbReference type="Pfam" id="PF00534">
    <property type="entry name" value="Glycos_transf_1"/>
    <property type="match status" value="1"/>
</dbReference>
<dbReference type="AlphaFoldDB" id="M1WSM3"/>
<dbReference type="InterPro" id="IPR028098">
    <property type="entry name" value="Glyco_trans_4-like_N"/>
</dbReference>
<reference evidence="4" key="2">
    <citation type="submission" date="2016-01" db="EMBL/GenBank/DDBJ databases">
        <title>Diatom-associated endosymboitic cyanobacterium lacks core nitrogen metabolism enzymes.</title>
        <authorList>
            <person name="Hilton J.A."/>
            <person name="Foster R.A."/>
            <person name="Tripp H.J."/>
            <person name="Carter B.J."/>
            <person name="Zehr J.P."/>
            <person name="Villareal T.A."/>
        </authorList>
    </citation>
    <scope>NUCLEOTIDE SEQUENCE [LARGE SCALE GENOMIC DNA]</scope>
    <source>
        <strain evidence="4">HH01</strain>
    </source>
</reference>
<organism evidence="3 4">
    <name type="scientific">Richelia intracellularis HH01</name>
    <dbReference type="NCBI Taxonomy" id="1165094"/>
    <lineage>
        <taxon>Bacteria</taxon>
        <taxon>Bacillati</taxon>
        <taxon>Cyanobacteriota</taxon>
        <taxon>Cyanophyceae</taxon>
        <taxon>Nostocales</taxon>
        <taxon>Nostocaceae</taxon>
        <taxon>Richelia</taxon>
    </lineage>
</organism>
<comment type="caution">
    <text evidence="3">The sequence shown here is derived from an EMBL/GenBank/DDBJ whole genome shotgun (WGS) entry which is preliminary data.</text>
</comment>
<dbReference type="GO" id="GO:0016757">
    <property type="term" value="F:glycosyltransferase activity"/>
    <property type="evidence" value="ECO:0007669"/>
    <property type="project" value="InterPro"/>
</dbReference>
<dbReference type="PANTHER" id="PTHR12526:SF627">
    <property type="entry name" value="D-RHAMNOSYLTRANSFERASE WBPZ"/>
    <property type="match status" value="1"/>
</dbReference>
<evidence type="ECO:0000313" key="4">
    <source>
        <dbReference type="Proteomes" id="UP000053051"/>
    </source>
</evidence>
<feature type="domain" description="Glycosyl transferase family 1" evidence="1">
    <location>
        <begin position="190"/>
        <end position="355"/>
    </location>
</feature>
<dbReference type="OrthoDB" id="9814612at2"/>
<name>M1WSM3_9NOST</name>
<gene>
    <name evidence="3" type="ORF">RINTHH_13840</name>
</gene>
<dbReference type="InterPro" id="IPR001296">
    <property type="entry name" value="Glyco_trans_1"/>
</dbReference>
<proteinExistence type="predicted"/>
<dbReference type="RefSeq" id="WP_008234260.1">
    <property type="nucleotide sequence ID" value="NZ_CAIY01000045.1"/>
</dbReference>
<dbReference type="EMBL" id="CAIY01000045">
    <property type="protein sequence ID" value="CCH67539.1"/>
    <property type="molecule type" value="Genomic_DNA"/>
</dbReference>
<protein>
    <submittedName>
        <fullName evidence="3">Glycosyltransferase</fullName>
    </submittedName>
</protein>
<dbReference type="Gene3D" id="3.40.50.2000">
    <property type="entry name" value="Glycogen Phosphorylase B"/>
    <property type="match status" value="2"/>
</dbReference>
<evidence type="ECO:0000313" key="3">
    <source>
        <dbReference type="EMBL" id="CCH67539.1"/>
    </source>
</evidence>
<dbReference type="Pfam" id="PF13439">
    <property type="entry name" value="Glyco_transf_4"/>
    <property type="match status" value="1"/>
</dbReference>
<dbReference type="PANTHER" id="PTHR12526">
    <property type="entry name" value="GLYCOSYLTRANSFERASE"/>
    <property type="match status" value="1"/>
</dbReference>
<evidence type="ECO:0000259" key="1">
    <source>
        <dbReference type="Pfam" id="PF00534"/>
    </source>
</evidence>
<dbReference type="CDD" id="cd03801">
    <property type="entry name" value="GT4_PimA-like"/>
    <property type="match status" value="1"/>
</dbReference>
<keyword evidence="4" id="KW-1185">Reference proteome</keyword>
<accession>M1WSM3</accession>
<dbReference type="SUPFAM" id="SSF53756">
    <property type="entry name" value="UDP-Glycosyltransferase/glycogen phosphorylase"/>
    <property type="match status" value="1"/>
</dbReference>
<sequence>MKILFLDQSGKLGGAELCLLDIAKTYQNNCLVALLTDGEFTHILHQSNIPVKVITKQTIKTSKRSNLFQGIISLTKIIPIITKIIPIARKYDLIYANTQKALVIGAITSFFTLRPLVYHLHDILSLTHFSKTNIKIAVILANRFASLIIANSQASKNAFFAAGGNQNLVKVVYNGFDIKQYQIGSNLIQKARQELEIQDKFVIGHFSRIAPWKGQHILISALAKCPPHIIALLVGDALFGEHKYLQKLHRQVVELGLENRVRFLGFRHNIPQLMTACNLIAHTSIAPEPFGRVIVEAMLCGKTVIASKAGGAIELVENGKNGLLVTPGNAEELAYILTDCYHNQESIKVIGNQAKTIASQNFNIKQTNQQIHQLICQIL</sequence>
<dbReference type="STRING" id="1165094.RINTHH_13840"/>
<evidence type="ECO:0000259" key="2">
    <source>
        <dbReference type="Pfam" id="PF13439"/>
    </source>
</evidence>
<reference evidence="3 4" key="1">
    <citation type="submission" date="2012-05" db="EMBL/GenBank/DDBJ databases">
        <authorList>
            <person name="Hilton J."/>
        </authorList>
    </citation>
    <scope>NUCLEOTIDE SEQUENCE [LARGE SCALE GENOMIC DNA]</scope>
    <source>
        <strain evidence="3 4">HH01</strain>
    </source>
</reference>
<feature type="domain" description="Glycosyltransferase subfamily 4-like N-terminal" evidence="2">
    <location>
        <begin position="13"/>
        <end position="179"/>
    </location>
</feature>